<dbReference type="PRINTS" id="PR00344">
    <property type="entry name" value="BCTRLSENSOR"/>
</dbReference>
<evidence type="ECO:0000256" key="5">
    <source>
        <dbReference type="ARBA" id="ARBA00023012"/>
    </source>
</evidence>
<evidence type="ECO:0000313" key="7">
    <source>
        <dbReference type="EMBL" id="GID63559.1"/>
    </source>
</evidence>
<dbReference type="Gene3D" id="3.30.565.10">
    <property type="entry name" value="Histidine kinase-like ATPase, C-terminal domain"/>
    <property type="match status" value="1"/>
</dbReference>
<dbReference type="PANTHER" id="PTHR43711:SF1">
    <property type="entry name" value="HISTIDINE KINASE 1"/>
    <property type="match status" value="1"/>
</dbReference>
<organism evidence="7 8">
    <name type="scientific">Actinoplanes cyaneus</name>
    <dbReference type="NCBI Taxonomy" id="52696"/>
    <lineage>
        <taxon>Bacteria</taxon>
        <taxon>Bacillati</taxon>
        <taxon>Actinomycetota</taxon>
        <taxon>Actinomycetes</taxon>
        <taxon>Micromonosporales</taxon>
        <taxon>Micromonosporaceae</taxon>
        <taxon>Actinoplanes</taxon>
    </lineage>
</organism>
<dbReference type="EC" id="2.7.13.3" evidence="2"/>
<comment type="catalytic activity">
    <reaction evidence="1">
        <text>ATP + protein L-histidine = ADP + protein N-phospho-L-histidine.</text>
        <dbReference type="EC" id="2.7.13.3"/>
    </reaction>
</comment>
<dbReference type="AlphaFoldDB" id="A0A919M5N6"/>
<evidence type="ECO:0000256" key="4">
    <source>
        <dbReference type="ARBA" id="ARBA00022777"/>
    </source>
</evidence>
<dbReference type="InterPro" id="IPR036890">
    <property type="entry name" value="HATPase_C_sf"/>
</dbReference>
<reference evidence="7" key="1">
    <citation type="submission" date="2021-01" db="EMBL/GenBank/DDBJ databases">
        <title>Whole genome shotgun sequence of Actinoplanes cyaneus NBRC 14990.</title>
        <authorList>
            <person name="Komaki H."/>
            <person name="Tamura T."/>
        </authorList>
    </citation>
    <scope>NUCLEOTIDE SEQUENCE</scope>
    <source>
        <strain evidence="7">NBRC 14990</strain>
    </source>
</reference>
<dbReference type="RefSeq" id="WP_203739003.1">
    <property type="nucleotide sequence ID" value="NZ_BAAAUC010000041.1"/>
</dbReference>
<keyword evidence="8" id="KW-1185">Reference proteome</keyword>
<evidence type="ECO:0000313" key="8">
    <source>
        <dbReference type="Proteomes" id="UP000619479"/>
    </source>
</evidence>
<keyword evidence="4" id="KW-0418">Kinase</keyword>
<dbReference type="PROSITE" id="PS50109">
    <property type="entry name" value="HIS_KIN"/>
    <property type="match status" value="1"/>
</dbReference>
<evidence type="ECO:0000256" key="3">
    <source>
        <dbReference type="ARBA" id="ARBA00022679"/>
    </source>
</evidence>
<evidence type="ECO:0000256" key="2">
    <source>
        <dbReference type="ARBA" id="ARBA00012438"/>
    </source>
</evidence>
<evidence type="ECO:0000256" key="1">
    <source>
        <dbReference type="ARBA" id="ARBA00000085"/>
    </source>
</evidence>
<sequence>MPPEFRPRLFDRMARAGQTAGTVRGTGLGLYIVRSLARSNGGEVHYEPNPGGGSVFVVEADAGT</sequence>
<dbReference type="InterPro" id="IPR003594">
    <property type="entry name" value="HATPase_dom"/>
</dbReference>
<dbReference type="InterPro" id="IPR005467">
    <property type="entry name" value="His_kinase_dom"/>
</dbReference>
<dbReference type="InterPro" id="IPR004358">
    <property type="entry name" value="Sig_transdc_His_kin-like_C"/>
</dbReference>
<dbReference type="GO" id="GO:0000160">
    <property type="term" value="P:phosphorelay signal transduction system"/>
    <property type="evidence" value="ECO:0007669"/>
    <property type="project" value="UniProtKB-KW"/>
</dbReference>
<protein>
    <recommendedName>
        <fullName evidence="2">histidine kinase</fullName>
        <ecNumber evidence="2">2.7.13.3</ecNumber>
    </recommendedName>
</protein>
<dbReference type="GO" id="GO:0004673">
    <property type="term" value="F:protein histidine kinase activity"/>
    <property type="evidence" value="ECO:0007669"/>
    <property type="project" value="UniProtKB-EC"/>
</dbReference>
<proteinExistence type="predicted"/>
<feature type="domain" description="Histidine kinase" evidence="6">
    <location>
        <begin position="1"/>
        <end position="64"/>
    </location>
</feature>
<dbReference type="EMBL" id="BOMH01000010">
    <property type="protein sequence ID" value="GID63559.1"/>
    <property type="molecule type" value="Genomic_DNA"/>
</dbReference>
<evidence type="ECO:0000259" key="6">
    <source>
        <dbReference type="PROSITE" id="PS50109"/>
    </source>
</evidence>
<name>A0A919M5N6_9ACTN</name>
<comment type="caution">
    <text evidence="7">The sequence shown here is derived from an EMBL/GenBank/DDBJ whole genome shotgun (WGS) entry which is preliminary data.</text>
</comment>
<dbReference type="Pfam" id="PF02518">
    <property type="entry name" value="HATPase_c"/>
    <property type="match status" value="1"/>
</dbReference>
<keyword evidence="3" id="KW-0808">Transferase</keyword>
<dbReference type="PANTHER" id="PTHR43711">
    <property type="entry name" value="TWO-COMPONENT HISTIDINE KINASE"/>
    <property type="match status" value="1"/>
</dbReference>
<dbReference type="InterPro" id="IPR050736">
    <property type="entry name" value="Sensor_HK_Regulatory"/>
</dbReference>
<dbReference type="SUPFAM" id="SSF55874">
    <property type="entry name" value="ATPase domain of HSP90 chaperone/DNA topoisomerase II/histidine kinase"/>
    <property type="match status" value="1"/>
</dbReference>
<gene>
    <name evidence="7" type="ORF">Acy02nite_14400</name>
</gene>
<keyword evidence="5" id="KW-0902">Two-component regulatory system</keyword>
<accession>A0A919M5N6</accession>
<dbReference type="Proteomes" id="UP000619479">
    <property type="component" value="Unassembled WGS sequence"/>
</dbReference>